<feature type="transmembrane region" description="Helical" evidence="8">
    <location>
        <begin position="462"/>
        <end position="485"/>
    </location>
</feature>
<proteinExistence type="predicted"/>
<dbReference type="InterPro" id="IPR003368">
    <property type="entry name" value="POMP_repeat"/>
</dbReference>
<dbReference type="SUPFAM" id="SSF51126">
    <property type="entry name" value="Pectin lyase-like"/>
    <property type="match status" value="1"/>
</dbReference>
<dbReference type="GO" id="GO:0005576">
    <property type="term" value="C:extracellular region"/>
    <property type="evidence" value="ECO:0007669"/>
    <property type="project" value="UniProtKB-SubCell"/>
</dbReference>
<evidence type="ECO:0000256" key="5">
    <source>
        <dbReference type="ARBA" id="ARBA00022729"/>
    </source>
</evidence>
<dbReference type="EMBL" id="HBIM01008314">
    <property type="protein sequence ID" value="CAE0409403.1"/>
    <property type="molecule type" value="Transcribed_RNA"/>
</dbReference>
<keyword evidence="7" id="KW-0998">Cell outer membrane</keyword>
<evidence type="ECO:0000256" key="7">
    <source>
        <dbReference type="ARBA" id="ARBA00023237"/>
    </source>
</evidence>
<evidence type="ECO:0008006" key="10">
    <source>
        <dbReference type="Google" id="ProtNLM"/>
    </source>
</evidence>
<reference evidence="9" key="1">
    <citation type="submission" date="2021-01" db="EMBL/GenBank/DDBJ databases">
        <authorList>
            <person name="Corre E."/>
            <person name="Pelletier E."/>
            <person name="Niang G."/>
            <person name="Scheremetjew M."/>
            <person name="Finn R."/>
            <person name="Kale V."/>
            <person name="Holt S."/>
            <person name="Cochrane G."/>
            <person name="Meng A."/>
            <person name="Brown T."/>
            <person name="Cohen L."/>
        </authorList>
    </citation>
    <scope>NUCLEOTIDE SEQUENCE</scope>
    <source>
        <strain evidence="9">CCMP127</strain>
    </source>
</reference>
<organism evidence="9">
    <name type="scientific">Amphora coffeiformis</name>
    <dbReference type="NCBI Taxonomy" id="265554"/>
    <lineage>
        <taxon>Eukaryota</taxon>
        <taxon>Sar</taxon>
        <taxon>Stramenopiles</taxon>
        <taxon>Ochrophyta</taxon>
        <taxon>Bacillariophyta</taxon>
        <taxon>Bacillariophyceae</taxon>
        <taxon>Bacillariophycidae</taxon>
        <taxon>Thalassiophysales</taxon>
        <taxon>Catenulaceae</taxon>
        <taxon>Amphora</taxon>
    </lineage>
</organism>
<gene>
    <name evidence="9" type="ORF">ACOF00016_LOCUS7055</name>
</gene>
<evidence type="ECO:0000256" key="2">
    <source>
        <dbReference type="ARBA" id="ARBA00004442"/>
    </source>
</evidence>
<evidence type="ECO:0000256" key="8">
    <source>
        <dbReference type="SAM" id="Phobius"/>
    </source>
</evidence>
<dbReference type="AlphaFoldDB" id="A0A7S3P5X1"/>
<dbReference type="InterPro" id="IPR011050">
    <property type="entry name" value="Pectin_lyase_fold/virulence"/>
</dbReference>
<evidence type="ECO:0000256" key="6">
    <source>
        <dbReference type="ARBA" id="ARBA00023136"/>
    </source>
</evidence>
<keyword evidence="6 8" id="KW-0472">Membrane</keyword>
<sequence length="486" mass="51651">MKIYHLIPAVFSSLTMANKVDKTRGYFRHMSYPGTMMRGLKSNSGTKTSTKTTAKSSKTKTTKSIKCTDCEEVLNECGTFVDCIDGECTYIPDDTECANDVFANAPLYCNLDYNCVECLNDGHCDDSIGCTDDTCDTATGECIHHENNEKCPQDSPFCSIQHQGCVQCLDDSHCDATVQGECALASCSAGACEYTPDDSLCVTGPATECDAAFHCVVPCIGTFTALQAAVAADGTHMLCPDTTINVESTLTFSTNVTLICDSAKGGNCVLDGGWHGDWILGGYYQYSYYYVPVDGNGIFSVYEKGSLTLRGVTLQNGAVRSSSGGAISLSSGLLILDECTFHHNAAQFVGGAIYNSGGSVIVSGGSFFNNRATVGGAIYIYGSLSVTGSLFEGNDAYQETFGDGGAISIWGGSTAHITNGTFMGNTAGVNGGAIHNHDSEVFLNGGNFDNNTAGTSVRMQNVFFFILALDPLFFCLSSYNMIFLFR</sequence>
<evidence type="ECO:0000256" key="1">
    <source>
        <dbReference type="ARBA" id="ARBA00004196"/>
    </source>
</evidence>
<evidence type="ECO:0000256" key="3">
    <source>
        <dbReference type="ARBA" id="ARBA00004613"/>
    </source>
</evidence>
<evidence type="ECO:0000313" key="9">
    <source>
        <dbReference type="EMBL" id="CAE0409403.1"/>
    </source>
</evidence>
<accession>A0A7S3P5X1</accession>
<protein>
    <recommendedName>
        <fullName evidence="10">Right handed beta helix domain-containing protein</fullName>
    </recommendedName>
</protein>
<name>A0A7S3P5X1_9STRA</name>
<keyword evidence="8" id="KW-1133">Transmembrane helix</keyword>
<evidence type="ECO:0000256" key="4">
    <source>
        <dbReference type="ARBA" id="ARBA00022525"/>
    </source>
</evidence>
<comment type="subcellular location">
    <subcellularLocation>
        <location evidence="1">Cell envelope</location>
    </subcellularLocation>
    <subcellularLocation>
        <location evidence="2">Cell outer membrane</location>
    </subcellularLocation>
    <subcellularLocation>
        <location evidence="3">Secreted</location>
    </subcellularLocation>
</comment>
<dbReference type="Pfam" id="PF02415">
    <property type="entry name" value="Chlam_PMP"/>
    <property type="match status" value="1"/>
</dbReference>
<keyword evidence="5" id="KW-0732">Signal</keyword>
<keyword evidence="4" id="KW-0964">Secreted</keyword>
<keyword evidence="8" id="KW-0812">Transmembrane</keyword>